<organism evidence="7 8">
    <name type="scientific">Methyloceanibacter stevinii</name>
    <dbReference type="NCBI Taxonomy" id="1774970"/>
    <lineage>
        <taxon>Bacteria</taxon>
        <taxon>Pseudomonadati</taxon>
        <taxon>Pseudomonadota</taxon>
        <taxon>Alphaproteobacteria</taxon>
        <taxon>Hyphomicrobiales</taxon>
        <taxon>Hyphomicrobiaceae</taxon>
        <taxon>Methyloceanibacter</taxon>
    </lineage>
</organism>
<dbReference type="Proteomes" id="UP000094172">
    <property type="component" value="Unassembled WGS sequence"/>
</dbReference>
<evidence type="ECO:0000313" key="8">
    <source>
        <dbReference type="Proteomes" id="UP000094172"/>
    </source>
</evidence>
<dbReference type="InterPro" id="IPR027303">
    <property type="entry name" value="Gln_synth_gly_rich_site"/>
</dbReference>
<comment type="cofactor">
    <cofactor evidence="1">
        <name>Mg(2+)</name>
        <dbReference type="ChEBI" id="CHEBI:18420"/>
    </cofactor>
</comment>
<dbReference type="Pfam" id="PF00120">
    <property type="entry name" value="Gln-synt_C"/>
    <property type="match status" value="1"/>
</dbReference>
<dbReference type="GO" id="GO:0006542">
    <property type="term" value="P:glutamine biosynthetic process"/>
    <property type="evidence" value="ECO:0007669"/>
    <property type="project" value="InterPro"/>
</dbReference>
<dbReference type="InterPro" id="IPR017536">
    <property type="entry name" value="Glutamine_synthetase_typeIII"/>
</dbReference>
<sequence length="452" mass="50456">MTSQSDHQALKRELQEKGVKYLLPSYVDMHGASKTKAVPISHLERMMSGSELCTGAALDGVPQIISDEEVAAYPDPNSCIVQPWQPDVAWFASDLWCEGQPFEPCSRNILKRVIAEAKSMGYTINLGMEAEFFVFRKNDEGDVLPVSQRHNLQKPAYDVPRLLENMGWLSELVDSMNALGWDVYSFDHEDGIGQFEIDFAYADVLTMADRFVFFRRMADAIARKHGGFATFMPKPFGSYAGSGAHFNMSIADAATGKNLCVPDGADPRGCDLSEIGYHYVAGLLRHLPAISAVTAPTVNSYKRLILKGSNSGFTWAPVFQCYGDNNRTNTVRIPGGGGRVELRLVDPMCNPYLGAALTIAAGLEGIREGLDPGAPHMENMYEKAPEELEQLGVKTLPRTLEEALDAFETDPLGRNVFGEKMFDAWLDFKREEWLSYLNHVSDWEIRRYMEFY</sequence>
<dbReference type="InterPro" id="IPR008146">
    <property type="entry name" value="Gln_synth_cat_dom"/>
</dbReference>
<dbReference type="NCBIfam" id="TIGR03105">
    <property type="entry name" value="gln_synth_III"/>
    <property type="match status" value="1"/>
</dbReference>
<dbReference type="PROSITE" id="PS00181">
    <property type="entry name" value="GLNA_ATP"/>
    <property type="match status" value="1"/>
</dbReference>
<dbReference type="SUPFAM" id="SSF55931">
    <property type="entry name" value="Glutamine synthetase/guanido kinase"/>
    <property type="match status" value="1"/>
</dbReference>
<comment type="caution">
    <text evidence="7">The sequence shown here is derived from an EMBL/GenBank/DDBJ whole genome shotgun (WGS) entry which is preliminary data.</text>
</comment>
<evidence type="ECO:0000256" key="3">
    <source>
        <dbReference type="ARBA" id="ARBA00022842"/>
    </source>
</evidence>
<dbReference type="Gene3D" id="3.10.20.70">
    <property type="entry name" value="Glutamine synthetase, N-terminal domain"/>
    <property type="match status" value="1"/>
</dbReference>
<accession>A0A1E3VP75</accession>
<reference evidence="7 8" key="1">
    <citation type="journal article" date="2016" name="Environ. Microbiol.">
        <title>New Methyloceanibacter diversity from North Sea sediments includes methanotroph containing solely the soluble methane monooxygenase.</title>
        <authorList>
            <person name="Vekeman B."/>
            <person name="Kerckhof F.M."/>
            <person name="Cremers G."/>
            <person name="de Vos P."/>
            <person name="Vandamme P."/>
            <person name="Boon N."/>
            <person name="Op den Camp H.J."/>
            <person name="Heylen K."/>
        </authorList>
    </citation>
    <scope>NUCLEOTIDE SEQUENCE [LARGE SCALE GENOMIC DNA]</scope>
    <source>
        <strain evidence="7 8">R-67176</strain>
    </source>
</reference>
<dbReference type="PANTHER" id="PTHR43785:SF14">
    <property type="entry name" value="GLUTAMINE SYNTHETASE"/>
    <property type="match status" value="1"/>
</dbReference>
<dbReference type="PANTHER" id="PTHR43785">
    <property type="entry name" value="GAMMA-GLUTAMYLPUTRESCINE SYNTHETASE"/>
    <property type="match status" value="1"/>
</dbReference>
<dbReference type="SUPFAM" id="SSF54368">
    <property type="entry name" value="Glutamine synthetase, N-terminal domain"/>
    <property type="match status" value="1"/>
</dbReference>
<dbReference type="Gene3D" id="3.30.590.10">
    <property type="entry name" value="Glutamine synthetase/guanido kinase, catalytic domain"/>
    <property type="match status" value="1"/>
</dbReference>
<gene>
    <name evidence="7" type="ORF">AUC70_04470</name>
</gene>
<keyword evidence="2" id="KW-0436">Ligase</keyword>
<proteinExistence type="inferred from homology"/>
<evidence type="ECO:0000259" key="6">
    <source>
        <dbReference type="PROSITE" id="PS51987"/>
    </source>
</evidence>
<dbReference type="GO" id="GO:0004356">
    <property type="term" value="F:glutamine synthetase activity"/>
    <property type="evidence" value="ECO:0007669"/>
    <property type="project" value="InterPro"/>
</dbReference>
<comment type="similarity">
    <text evidence="4 5">Belongs to the glutamine synthetase family.</text>
</comment>
<dbReference type="RefSeq" id="WP_069444619.1">
    <property type="nucleotide sequence ID" value="NZ_LPWE01000011.1"/>
</dbReference>
<dbReference type="AlphaFoldDB" id="A0A1E3VP75"/>
<evidence type="ECO:0000256" key="1">
    <source>
        <dbReference type="ARBA" id="ARBA00001946"/>
    </source>
</evidence>
<keyword evidence="3" id="KW-0460">Magnesium</keyword>
<protein>
    <submittedName>
        <fullName evidence="7">Glutamine synthetase</fullName>
    </submittedName>
</protein>
<dbReference type="EMBL" id="LPWE01000011">
    <property type="protein sequence ID" value="ODR95324.1"/>
    <property type="molecule type" value="Genomic_DNA"/>
</dbReference>
<dbReference type="PROSITE" id="PS51987">
    <property type="entry name" value="GS_CATALYTIC"/>
    <property type="match status" value="1"/>
</dbReference>
<feature type="domain" description="GS catalytic" evidence="6">
    <location>
        <begin position="106"/>
        <end position="452"/>
    </location>
</feature>
<evidence type="ECO:0000313" key="7">
    <source>
        <dbReference type="EMBL" id="ODR95324.1"/>
    </source>
</evidence>
<evidence type="ECO:0000256" key="2">
    <source>
        <dbReference type="ARBA" id="ARBA00022598"/>
    </source>
</evidence>
<keyword evidence="8" id="KW-1185">Reference proteome</keyword>
<evidence type="ECO:0000256" key="5">
    <source>
        <dbReference type="RuleBase" id="RU000384"/>
    </source>
</evidence>
<dbReference type="InterPro" id="IPR014746">
    <property type="entry name" value="Gln_synth/guanido_kin_cat_dom"/>
</dbReference>
<dbReference type="SMART" id="SM01230">
    <property type="entry name" value="Gln-synt_C"/>
    <property type="match status" value="1"/>
</dbReference>
<dbReference type="InterPro" id="IPR036651">
    <property type="entry name" value="Gln_synt_N_sf"/>
</dbReference>
<evidence type="ECO:0000256" key="4">
    <source>
        <dbReference type="PROSITE-ProRule" id="PRU01331"/>
    </source>
</evidence>
<name>A0A1E3VP75_9HYPH</name>
<dbReference type="STRING" id="1774970.AUC70_04470"/>